<dbReference type="PANTHER" id="PTHR42879:SF6">
    <property type="entry name" value="NADPH-DEPENDENT REDUCTASE BACG"/>
    <property type="match status" value="1"/>
</dbReference>
<dbReference type="GO" id="GO:0016491">
    <property type="term" value="F:oxidoreductase activity"/>
    <property type="evidence" value="ECO:0007669"/>
    <property type="project" value="UniProtKB-KW"/>
</dbReference>
<dbReference type="InterPro" id="IPR050259">
    <property type="entry name" value="SDR"/>
</dbReference>
<dbReference type="InterPro" id="IPR002347">
    <property type="entry name" value="SDR_fam"/>
</dbReference>
<protein>
    <submittedName>
        <fullName evidence="3">Short-chain dehydrogenase/reductase SDR</fullName>
    </submittedName>
</protein>
<gene>
    <name evidence="3" type="ORF">NIES2135_00940</name>
</gene>
<dbReference type="AlphaFoldDB" id="A0A1Z4J945"/>
<dbReference type="PANTHER" id="PTHR42879">
    <property type="entry name" value="3-OXOACYL-(ACYL-CARRIER-PROTEIN) REDUCTASE"/>
    <property type="match status" value="1"/>
</dbReference>
<dbReference type="Proteomes" id="UP000217895">
    <property type="component" value="Chromosome"/>
</dbReference>
<dbReference type="Gene3D" id="3.40.50.720">
    <property type="entry name" value="NAD(P)-binding Rossmann-like Domain"/>
    <property type="match status" value="1"/>
</dbReference>
<evidence type="ECO:0000256" key="2">
    <source>
        <dbReference type="ARBA" id="ARBA00023002"/>
    </source>
</evidence>
<reference evidence="3 4" key="1">
    <citation type="submission" date="2017-06" db="EMBL/GenBank/DDBJ databases">
        <title>Genome sequencing of cyanobaciteial culture collection at National Institute for Environmental Studies (NIES).</title>
        <authorList>
            <person name="Hirose Y."/>
            <person name="Shimura Y."/>
            <person name="Fujisawa T."/>
            <person name="Nakamura Y."/>
            <person name="Kawachi M."/>
        </authorList>
    </citation>
    <scope>NUCLEOTIDE SEQUENCE [LARGE SCALE GENOMIC DNA]</scope>
    <source>
        <strain evidence="3 4">NIES-2135</strain>
    </source>
</reference>
<dbReference type="Pfam" id="PF13561">
    <property type="entry name" value="adh_short_C2"/>
    <property type="match status" value="1"/>
</dbReference>
<evidence type="ECO:0000256" key="1">
    <source>
        <dbReference type="ARBA" id="ARBA00006484"/>
    </source>
</evidence>
<evidence type="ECO:0000313" key="3">
    <source>
        <dbReference type="EMBL" id="BAY53292.1"/>
    </source>
</evidence>
<dbReference type="CDD" id="cd05344">
    <property type="entry name" value="BKR_like_SDR_like"/>
    <property type="match status" value="1"/>
</dbReference>
<name>A0A1Z4J945_LEPBY</name>
<dbReference type="SUPFAM" id="SSF51735">
    <property type="entry name" value="NAD(P)-binding Rossmann-fold domains"/>
    <property type="match status" value="1"/>
</dbReference>
<dbReference type="InterPro" id="IPR036291">
    <property type="entry name" value="NAD(P)-bd_dom_sf"/>
</dbReference>
<evidence type="ECO:0000313" key="4">
    <source>
        <dbReference type="Proteomes" id="UP000217895"/>
    </source>
</evidence>
<dbReference type="EMBL" id="AP018203">
    <property type="protein sequence ID" value="BAY53292.1"/>
    <property type="molecule type" value="Genomic_DNA"/>
</dbReference>
<organism evidence="3 4">
    <name type="scientific">Leptolyngbya boryana NIES-2135</name>
    <dbReference type="NCBI Taxonomy" id="1973484"/>
    <lineage>
        <taxon>Bacteria</taxon>
        <taxon>Bacillati</taxon>
        <taxon>Cyanobacteriota</taxon>
        <taxon>Cyanophyceae</taxon>
        <taxon>Leptolyngbyales</taxon>
        <taxon>Leptolyngbyaceae</taxon>
        <taxon>Leptolyngbya group</taxon>
        <taxon>Leptolyngbya</taxon>
    </lineage>
</organism>
<keyword evidence="4" id="KW-1185">Reference proteome</keyword>
<sequence length="266" mass="27949">MAIELNLAGKSAIVTGGSAGIGLAIAKALYHEGVNVAIVARDAQRLESAISEILELPEQGNRVISICADLTQAESIEKVVSQAIAEFGQIDILINNAGSARAGSLLDLEDEAFIDAWNLKLLGYIRLVKAVIPDFISRRDGRIVNIIGGAGRTPRANFLPGGTTNAALLNFTRGIAKELAAYNVRINAISPGFTATERADRLAAQTASDRGITVEEAKAETIKAIPLRRIVQPEEIAALALFLVSDRAASITGSEILVDGGQTPGV</sequence>
<keyword evidence="2" id="KW-0560">Oxidoreductase</keyword>
<comment type="similarity">
    <text evidence="1">Belongs to the short-chain dehydrogenases/reductases (SDR) family.</text>
</comment>
<dbReference type="FunFam" id="3.40.50.720:FF:000084">
    <property type="entry name" value="Short-chain dehydrogenase reductase"/>
    <property type="match status" value="1"/>
</dbReference>
<accession>A0A1Z4J945</accession>
<proteinExistence type="inferred from homology"/>
<dbReference type="PRINTS" id="PR00081">
    <property type="entry name" value="GDHRDH"/>
</dbReference>
<dbReference type="PRINTS" id="PR00080">
    <property type="entry name" value="SDRFAMILY"/>
</dbReference>